<dbReference type="InterPro" id="IPR044742">
    <property type="entry name" value="DEAD/DEAH_RhlB"/>
</dbReference>
<sequence length="546" mass="62300">MKFKELQLEPKLQNAIEEAGFVELTPIQERAIPFGIEGKDITGLAQTGTGKTVAFLVPVIQNLISKNITGISTLILAPTRELVIQIAEEAQKLLKGSEHRVVSIIGGTDYKSQNRDLEKLDGIIVATPGRLIDLARSGTADLNAVEYFILDEADRMLDMGFINDIRWLLHKCKNRKQTMLFSATLSVEVMRLAYRFMNEPVEIQINPEKIITERIDQKLAHLGREEKLPYMVNMILLSDVDGQGIIFTNFKANIPRIVHTLRKYGIPVTGISSDLDQKKRLRLMRDFKSGKFKYMVATDVASRGIDVENIGIVFNFDLPQDTENYVHRIGRTARAGRMGKSVSFCSESDYTELEKIEKYLKQKIEIIQIDEKLLMFPEGEFQAFVGGDAYDHTFGEKHERNGKRPHGREDRDRSRDNKNGGYQKGKSRDRRNDSKGAKGAAPHPHRRDRFGKKRPEAAIEEAEQFLQKADSMLGGPSDRRKSENQSQGRKKGKPKSHGKENFQPSNQKQRNYDKKKRNLFDINEHKVKQPKKKESLWKKIKSFFGS</sequence>
<feature type="short sequence motif" description="Q motif" evidence="6">
    <location>
        <begin position="1"/>
        <end position="29"/>
    </location>
</feature>
<feature type="compositionally biased region" description="Basic residues" evidence="8">
    <location>
        <begin position="443"/>
        <end position="452"/>
    </location>
</feature>
<dbReference type="CDD" id="cd18787">
    <property type="entry name" value="SF2_C_DEAD"/>
    <property type="match status" value="1"/>
</dbReference>
<dbReference type="PROSITE" id="PS51192">
    <property type="entry name" value="HELICASE_ATP_BIND_1"/>
    <property type="match status" value="1"/>
</dbReference>
<evidence type="ECO:0000256" key="4">
    <source>
        <dbReference type="ARBA" id="ARBA00022840"/>
    </source>
</evidence>
<evidence type="ECO:0000259" key="9">
    <source>
        <dbReference type="PROSITE" id="PS51192"/>
    </source>
</evidence>
<evidence type="ECO:0000259" key="11">
    <source>
        <dbReference type="PROSITE" id="PS51195"/>
    </source>
</evidence>
<dbReference type="InterPro" id="IPR014014">
    <property type="entry name" value="RNA_helicase_DEAD_Q_motif"/>
</dbReference>
<dbReference type="RefSeq" id="WP_100734109.1">
    <property type="nucleotide sequence ID" value="NZ_NPDZ01000016.1"/>
</dbReference>
<dbReference type="PROSITE" id="PS51195">
    <property type="entry name" value="Q_MOTIF"/>
    <property type="match status" value="1"/>
</dbReference>
<evidence type="ECO:0000256" key="7">
    <source>
        <dbReference type="RuleBase" id="RU000492"/>
    </source>
</evidence>
<comment type="caution">
    <text evidence="12">The sequence shown here is derived from an EMBL/GenBank/DDBJ whole genome shotgun (WGS) entry which is preliminary data.</text>
</comment>
<keyword evidence="1 7" id="KW-0547">Nucleotide-binding</keyword>
<dbReference type="InterPro" id="IPR027417">
    <property type="entry name" value="P-loop_NTPase"/>
</dbReference>
<feature type="region of interest" description="Disordered" evidence="8">
    <location>
        <begin position="394"/>
        <end position="534"/>
    </location>
</feature>
<dbReference type="Proteomes" id="UP000231990">
    <property type="component" value="Unassembled WGS sequence"/>
</dbReference>
<dbReference type="InterPro" id="IPR001650">
    <property type="entry name" value="Helicase_C-like"/>
</dbReference>
<protein>
    <submittedName>
        <fullName evidence="12">DEAD/DEAH box helicase</fullName>
    </submittedName>
</protein>
<feature type="compositionally biased region" description="Basic and acidic residues" evidence="8">
    <location>
        <begin position="407"/>
        <end position="418"/>
    </location>
</feature>
<evidence type="ECO:0000313" key="12">
    <source>
        <dbReference type="EMBL" id="PJZ71940.1"/>
    </source>
</evidence>
<feature type="domain" description="Helicase C-terminal" evidence="10">
    <location>
        <begin position="214"/>
        <end position="375"/>
    </location>
</feature>
<evidence type="ECO:0000256" key="2">
    <source>
        <dbReference type="ARBA" id="ARBA00022801"/>
    </source>
</evidence>
<dbReference type="GO" id="GO:0005524">
    <property type="term" value="F:ATP binding"/>
    <property type="evidence" value="ECO:0007669"/>
    <property type="project" value="UniProtKB-KW"/>
</dbReference>
<evidence type="ECO:0000256" key="5">
    <source>
        <dbReference type="ARBA" id="ARBA00038437"/>
    </source>
</evidence>
<dbReference type="Gene3D" id="3.40.50.300">
    <property type="entry name" value="P-loop containing nucleotide triphosphate hydrolases"/>
    <property type="match status" value="2"/>
</dbReference>
<dbReference type="InterPro" id="IPR000629">
    <property type="entry name" value="RNA-helicase_DEAD-box_CS"/>
</dbReference>
<gene>
    <name evidence="12" type="ORF">CH373_17055</name>
</gene>
<dbReference type="CDD" id="cd00268">
    <property type="entry name" value="DEADc"/>
    <property type="match status" value="1"/>
</dbReference>
<evidence type="ECO:0000256" key="1">
    <source>
        <dbReference type="ARBA" id="ARBA00022741"/>
    </source>
</evidence>
<dbReference type="SMART" id="SM00487">
    <property type="entry name" value="DEXDc"/>
    <property type="match status" value="1"/>
</dbReference>
<dbReference type="InterPro" id="IPR050079">
    <property type="entry name" value="DEAD_box_RNA_helicase"/>
</dbReference>
<dbReference type="GO" id="GO:0016787">
    <property type="term" value="F:hydrolase activity"/>
    <property type="evidence" value="ECO:0007669"/>
    <property type="project" value="UniProtKB-KW"/>
</dbReference>
<dbReference type="GO" id="GO:0003724">
    <property type="term" value="F:RNA helicase activity"/>
    <property type="evidence" value="ECO:0007669"/>
    <property type="project" value="InterPro"/>
</dbReference>
<keyword evidence="4 7" id="KW-0067">ATP-binding</keyword>
<feature type="domain" description="Helicase ATP-binding" evidence="9">
    <location>
        <begin position="32"/>
        <end position="203"/>
    </location>
</feature>
<accession>A0A2M9ZIP9</accession>
<dbReference type="PROSITE" id="PS51194">
    <property type="entry name" value="HELICASE_CTER"/>
    <property type="match status" value="1"/>
</dbReference>
<keyword evidence="2 7" id="KW-0378">Hydrolase</keyword>
<dbReference type="InterPro" id="IPR011545">
    <property type="entry name" value="DEAD/DEAH_box_helicase_dom"/>
</dbReference>
<name>A0A2M9ZIP9_9LEPT</name>
<dbReference type="SMART" id="SM00490">
    <property type="entry name" value="HELICc"/>
    <property type="match status" value="1"/>
</dbReference>
<feature type="compositionally biased region" description="Basic and acidic residues" evidence="8">
    <location>
        <begin position="518"/>
        <end position="534"/>
    </location>
</feature>
<evidence type="ECO:0000256" key="8">
    <source>
        <dbReference type="SAM" id="MobiDB-lite"/>
    </source>
</evidence>
<dbReference type="PANTHER" id="PTHR47959">
    <property type="entry name" value="ATP-DEPENDENT RNA HELICASE RHLE-RELATED"/>
    <property type="match status" value="1"/>
</dbReference>
<feature type="domain" description="DEAD-box RNA helicase Q" evidence="11">
    <location>
        <begin position="1"/>
        <end position="29"/>
    </location>
</feature>
<dbReference type="GO" id="GO:0003676">
    <property type="term" value="F:nucleic acid binding"/>
    <property type="evidence" value="ECO:0007669"/>
    <property type="project" value="InterPro"/>
</dbReference>
<dbReference type="PANTHER" id="PTHR47959:SF13">
    <property type="entry name" value="ATP-DEPENDENT RNA HELICASE RHLE"/>
    <property type="match status" value="1"/>
</dbReference>
<dbReference type="InterPro" id="IPR014001">
    <property type="entry name" value="Helicase_ATP-bd"/>
</dbReference>
<dbReference type="Pfam" id="PF00270">
    <property type="entry name" value="DEAD"/>
    <property type="match status" value="1"/>
</dbReference>
<reference evidence="12 13" key="1">
    <citation type="submission" date="2017-07" db="EMBL/GenBank/DDBJ databases">
        <title>Leptospira spp. isolated from tropical soils.</title>
        <authorList>
            <person name="Thibeaux R."/>
            <person name="Iraola G."/>
            <person name="Ferres I."/>
            <person name="Bierque E."/>
            <person name="Girault D."/>
            <person name="Soupe-Gilbert M.-E."/>
            <person name="Picardeau M."/>
            <person name="Goarant C."/>
        </authorList>
    </citation>
    <scope>NUCLEOTIDE SEQUENCE [LARGE SCALE GENOMIC DNA]</scope>
    <source>
        <strain evidence="12 13">FH1-B-B1</strain>
    </source>
</reference>
<dbReference type="Pfam" id="PF00271">
    <property type="entry name" value="Helicase_C"/>
    <property type="match status" value="1"/>
</dbReference>
<dbReference type="GO" id="GO:0005829">
    <property type="term" value="C:cytosol"/>
    <property type="evidence" value="ECO:0007669"/>
    <property type="project" value="TreeGrafter"/>
</dbReference>
<comment type="similarity">
    <text evidence="5 7">Belongs to the DEAD box helicase family.</text>
</comment>
<dbReference type="SUPFAM" id="SSF52540">
    <property type="entry name" value="P-loop containing nucleoside triphosphate hydrolases"/>
    <property type="match status" value="1"/>
</dbReference>
<evidence type="ECO:0000256" key="6">
    <source>
        <dbReference type="PROSITE-ProRule" id="PRU00552"/>
    </source>
</evidence>
<dbReference type="EMBL" id="NPDZ01000016">
    <property type="protein sequence ID" value="PJZ71940.1"/>
    <property type="molecule type" value="Genomic_DNA"/>
</dbReference>
<evidence type="ECO:0000313" key="13">
    <source>
        <dbReference type="Proteomes" id="UP000231990"/>
    </source>
</evidence>
<keyword evidence="3 7" id="KW-0347">Helicase</keyword>
<evidence type="ECO:0000256" key="3">
    <source>
        <dbReference type="ARBA" id="ARBA00022806"/>
    </source>
</evidence>
<organism evidence="12 13">
    <name type="scientific">Leptospira perolatii</name>
    <dbReference type="NCBI Taxonomy" id="2023191"/>
    <lineage>
        <taxon>Bacteria</taxon>
        <taxon>Pseudomonadati</taxon>
        <taxon>Spirochaetota</taxon>
        <taxon>Spirochaetia</taxon>
        <taxon>Leptospirales</taxon>
        <taxon>Leptospiraceae</taxon>
        <taxon>Leptospira</taxon>
    </lineage>
</organism>
<dbReference type="PROSITE" id="PS00039">
    <property type="entry name" value="DEAD_ATP_HELICASE"/>
    <property type="match status" value="1"/>
</dbReference>
<dbReference type="AlphaFoldDB" id="A0A2M9ZIP9"/>
<proteinExistence type="inferred from homology"/>
<evidence type="ECO:0000259" key="10">
    <source>
        <dbReference type="PROSITE" id="PS51194"/>
    </source>
</evidence>